<gene>
    <name evidence="1" type="ORF">S01H1_04012</name>
</gene>
<reference evidence="1" key="1">
    <citation type="journal article" date="2014" name="Front. Microbiol.">
        <title>High frequency of phylogenetically diverse reductive dehalogenase-homologous genes in deep subseafloor sedimentary metagenomes.</title>
        <authorList>
            <person name="Kawai M."/>
            <person name="Futagami T."/>
            <person name="Toyoda A."/>
            <person name="Takaki Y."/>
            <person name="Nishi S."/>
            <person name="Hori S."/>
            <person name="Arai W."/>
            <person name="Tsubouchi T."/>
            <person name="Morono Y."/>
            <person name="Uchiyama I."/>
            <person name="Ito T."/>
            <person name="Fujiyama A."/>
            <person name="Inagaki F."/>
            <person name="Takami H."/>
        </authorList>
    </citation>
    <scope>NUCLEOTIDE SEQUENCE</scope>
    <source>
        <strain evidence="1">Expedition CK06-06</strain>
    </source>
</reference>
<dbReference type="AlphaFoldDB" id="X0T364"/>
<dbReference type="EMBL" id="BARS01002141">
    <property type="protein sequence ID" value="GAF81801.1"/>
    <property type="molecule type" value="Genomic_DNA"/>
</dbReference>
<comment type="caution">
    <text evidence="1">The sequence shown here is derived from an EMBL/GenBank/DDBJ whole genome shotgun (WGS) entry which is preliminary data.</text>
</comment>
<proteinExistence type="predicted"/>
<feature type="non-terminal residue" evidence="1">
    <location>
        <position position="1"/>
    </location>
</feature>
<name>X0T364_9ZZZZ</name>
<accession>X0T364</accession>
<evidence type="ECO:0000313" key="1">
    <source>
        <dbReference type="EMBL" id="GAF81801.1"/>
    </source>
</evidence>
<protein>
    <submittedName>
        <fullName evidence="1">Uncharacterized protein</fullName>
    </submittedName>
</protein>
<organism evidence="1">
    <name type="scientific">marine sediment metagenome</name>
    <dbReference type="NCBI Taxonomy" id="412755"/>
    <lineage>
        <taxon>unclassified sequences</taxon>
        <taxon>metagenomes</taxon>
        <taxon>ecological metagenomes</taxon>
    </lineage>
</organism>
<sequence length="35" mass="3867">LIFIQIRLVLLMLQEVGILMVQTVDNGMDLPGAVL</sequence>